<dbReference type="AlphaFoldDB" id="A0A7G9RIN0"/>
<protein>
    <submittedName>
        <fullName evidence="7">ABC transporter ATP-binding protein</fullName>
    </submittedName>
</protein>
<gene>
    <name evidence="7" type="ORF">H9K76_12320</name>
</gene>
<evidence type="ECO:0000256" key="5">
    <source>
        <dbReference type="ARBA" id="ARBA00022840"/>
    </source>
</evidence>
<dbReference type="Pfam" id="PF00005">
    <property type="entry name" value="ABC_tran"/>
    <property type="match status" value="1"/>
</dbReference>
<dbReference type="KEGG" id="drg:H9K76_12320"/>
<comment type="similarity">
    <text evidence="1">Belongs to the ABC transporter superfamily.</text>
</comment>
<evidence type="ECO:0000256" key="1">
    <source>
        <dbReference type="ARBA" id="ARBA00005417"/>
    </source>
</evidence>
<dbReference type="InterPro" id="IPR003593">
    <property type="entry name" value="AAA+_ATPase"/>
</dbReference>
<keyword evidence="3" id="KW-0472">Membrane</keyword>
<dbReference type="InterPro" id="IPR015860">
    <property type="entry name" value="ABC_transpr_TagH-like"/>
</dbReference>
<dbReference type="InterPro" id="IPR017871">
    <property type="entry name" value="ABC_transporter-like_CS"/>
</dbReference>
<keyword evidence="8" id="KW-1185">Reference proteome</keyword>
<name>A0A7G9RIN0_9BURK</name>
<dbReference type="EMBL" id="CP060714">
    <property type="protein sequence ID" value="QNN55455.1"/>
    <property type="molecule type" value="Genomic_DNA"/>
</dbReference>
<evidence type="ECO:0000256" key="3">
    <source>
        <dbReference type="ARBA" id="ARBA00022475"/>
    </source>
</evidence>
<dbReference type="RefSeq" id="WP_187595728.1">
    <property type="nucleotide sequence ID" value="NZ_CP060714.1"/>
</dbReference>
<dbReference type="CDD" id="cd10147">
    <property type="entry name" value="Wzt_C-like"/>
    <property type="match status" value="1"/>
</dbReference>
<keyword evidence="5 7" id="KW-0067">ATP-binding</keyword>
<dbReference type="Gene3D" id="2.70.50.60">
    <property type="entry name" value="abc- transporter (atp binding component) like domain"/>
    <property type="match status" value="1"/>
</dbReference>
<dbReference type="Proteomes" id="UP000515811">
    <property type="component" value="Chromosome"/>
</dbReference>
<dbReference type="GO" id="GO:0005524">
    <property type="term" value="F:ATP binding"/>
    <property type="evidence" value="ECO:0007669"/>
    <property type="project" value="UniProtKB-KW"/>
</dbReference>
<evidence type="ECO:0000313" key="7">
    <source>
        <dbReference type="EMBL" id="QNN55455.1"/>
    </source>
</evidence>
<dbReference type="PROSITE" id="PS50893">
    <property type="entry name" value="ABC_TRANSPORTER_2"/>
    <property type="match status" value="1"/>
</dbReference>
<dbReference type="PROSITE" id="PS00211">
    <property type="entry name" value="ABC_TRANSPORTER_1"/>
    <property type="match status" value="1"/>
</dbReference>
<accession>A0A7G9RIN0</accession>
<dbReference type="PANTHER" id="PTHR46743">
    <property type="entry name" value="TEICHOIC ACIDS EXPORT ATP-BINDING PROTEIN TAGH"/>
    <property type="match status" value="1"/>
</dbReference>
<dbReference type="Pfam" id="PF14524">
    <property type="entry name" value="Wzt_C"/>
    <property type="match status" value="1"/>
</dbReference>
<reference evidence="7 8" key="1">
    <citation type="submission" date="2020-08" db="EMBL/GenBank/DDBJ databases">
        <title>Genome sequence of Diaphorobacter ruginosibacter DSM 27467T.</title>
        <authorList>
            <person name="Hyun D.-W."/>
            <person name="Bae J.-W."/>
        </authorList>
    </citation>
    <scope>NUCLEOTIDE SEQUENCE [LARGE SCALE GENOMIC DNA]</scope>
    <source>
        <strain evidence="7 8">DSM 27467</strain>
    </source>
</reference>
<dbReference type="InterPro" id="IPR050683">
    <property type="entry name" value="Bact_Polysacc_Export_ATP-bd"/>
</dbReference>
<dbReference type="InterPro" id="IPR029439">
    <property type="entry name" value="Wzt_C"/>
</dbReference>
<evidence type="ECO:0000256" key="4">
    <source>
        <dbReference type="ARBA" id="ARBA00022741"/>
    </source>
</evidence>
<feature type="domain" description="ABC transporter" evidence="6">
    <location>
        <begin position="32"/>
        <end position="256"/>
    </location>
</feature>
<evidence type="ECO:0000256" key="2">
    <source>
        <dbReference type="ARBA" id="ARBA00022448"/>
    </source>
</evidence>
<dbReference type="InterPro" id="IPR003439">
    <property type="entry name" value="ABC_transporter-like_ATP-bd"/>
</dbReference>
<dbReference type="CDD" id="cd03220">
    <property type="entry name" value="ABC_KpsT_Wzt"/>
    <property type="match status" value="1"/>
</dbReference>
<evidence type="ECO:0000259" key="6">
    <source>
        <dbReference type="PROSITE" id="PS50893"/>
    </source>
</evidence>
<organism evidence="7 8">
    <name type="scientific">Diaphorobacter ruginosibacter</name>
    <dbReference type="NCBI Taxonomy" id="1715720"/>
    <lineage>
        <taxon>Bacteria</taxon>
        <taxon>Pseudomonadati</taxon>
        <taxon>Pseudomonadota</taxon>
        <taxon>Betaproteobacteria</taxon>
        <taxon>Burkholderiales</taxon>
        <taxon>Comamonadaceae</taxon>
        <taxon>Diaphorobacter</taxon>
    </lineage>
</organism>
<dbReference type="SMART" id="SM00382">
    <property type="entry name" value="AAA"/>
    <property type="match status" value="1"/>
</dbReference>
<dbReference type="Gene3D" id="3.40.50.300">
    <property type="entry name" value="P-loop containing nucleotide triphosphate hydrolases"/>
    <property type="match status" value="1"/>
</dbReference>
<dbReference type="GO" id="GO:0016020">
    <property type="term" value="C:membrane"/>
    <property type="evidence" value="ECO:0007669"/>
    <property type="project" value="InterPro"/>
</dbReference>
<keyword evidence="3" id="KW-1003">Cell membrane</keyword>
<keyword evidence="2" id="KW-0813">Transport</keyword>
<dbReference type="GO" id="GO:0016887">
    <property type="term" value="F:ATP hydrolysis activity"/>
    <property type="evidence" value="ECO:0007669"/>
    <property type="project" value="InterPro"/>
</dbReference>
<proteinExistence type="inferred from homology"/>
<dbReference type="InterPro" id="IPR027417">
    <property type="entry name" value="P-loop_NTPase"/>
</dbReference>
<dbReference type="GO" id="GO:0140359">
    <property type="term" value="F:ABC-type transporter activity"/>
    <property type="evidence" value="ECO:0007669"/>
    <property type="project" value="InterPro"/>
</dbReference>
<keyword evidence="4" id="KW-0547">Nucleotide-binding</keyword>
<dbReference type="SUPFAM" id="SSF52540">
    <property type="entry name" value="P-loop containing nucleoside triphosphate hydrolases"/>
    <property type="match status" value="1"/>
</dbReference>
<dbReference type="PANTHER" id="PTHR46743:SF2">
    <property type="entry name" value="TEICHOIC ACIDS EXPORT ATP-BINDING PROTEIN TAGH"/>
    <property type="match status" value="1"/>
</dbReference>
<evidence type="ECO:0000313" key="8">
    <source>
        <dbReference type="Proteomes" id="UP000515811"/>
    </source>
</evidence>
<sequence>MSSELAISIQGLSKCYQIYGQPRDRLKQMLLPRLQRWTARTPRRYYDEFWALKNISFDIRRGEAVGIVGRNGSGKSTLLQLICGTLTPTMGTVETRGRIAALLELGSGFNPEFTGRENVYLNGAILGIGKEQLDQVFERIVRFADIGDHLDQPVKTYSSGMFVRLAFAVQMHLDPEILIVDEALSVGDQFFQAKCYAAIRTMMDNGTTVLFVSHSAATVKALCPRAVLLSHGELIVDGPASKVLDRYFVLGSLEANAGSSAPTALVAPDDDLDLDAVADAAAAPSSETMHAGGNASAAQVVSALQPPFERRVSHRVGSGQARYVECRVMAGADEAIFVETGATLRVQAVLDVIEDCPQEGEVGMVVSTTEGVELFAINSFFHGARVPAMKAGEKHVVEFEFVSPLSSGARYRIDLGYRMPVQGEYVDKVFAAAGFSVANQGDRIIPLLFDVPGKITVA</sequence>